<keyword evidence="9" id="KW-1185">Reference proteome</keyword>
<dbReference type="SMR" id="A0A8I6WPX4"/>
<proteinExistence type="predicted"/>
<evidence type="ECO:0000313" key="8">
    <source>
        <dbReference type="EnsemblPlants" id="HORVU.MOREX.r3.2HG0175100.1.CDS1"/>
    </source>
</evidence>
<dbReference type="PROSITE" id="PS51005">
    <property type="entry name" value="NAC"/>
    <property type="match status" value="1"/>
</dbReference>
<dbReference type="KEGG" id="hvg:123430415"/>
<dbReference type="GeneID" id="123430415"/>
<dbReference type="InterPro" id="IPR003441">
    <property type="entry name" value="NAC-dom"/>
</dbReference>
<evidence type="ECO:0000313" key="9">
    <source>
        <dbReference type="Proteomes" id="UP000011116"/>
    </source>
</evidence>
<keyword evidence="2" id="KW-0805">Transcription regulation</keyword>
<dbReference type="PANTHER" id="PTHR31989">
    <property type="entry name" value="NAC DOMAIN-CONTAINING PROTEIN 82-RELATED"/>
    <property type="match status" value="1"/>
</dbReference>
<dbReference type="GO" id="GO:0006355">
    <property type="term" value="P:regulation of DNA-templated transcription"/>
    <property type="evidence" value="ECO:0007669"/>
    <property type="project" value="InterPro"/>
</dbReference>
<reference evidence="8" key="2">
    <citation type="submission" date="2020-10" db="EMBL/GenBank/DDBJ databases">
        <authorList>
            <person name="Scholz U."/>
            <person name="Mascher M."/>
            <person name="Fiebig A."/>
        </authorList>
    </citation>
    <scope>NUCLEOTIDE SEQUENCE [LARGE SCALE GENOMIC DNA]</scope>
    <source>
        <strain evidence="8">cv. Morex</strain>
    </source>
</reference>
<gene>
    <name evidence="8" type="primary">LOC123430415</name>
</gene>
<organism evidence="8 9">
    <name type="scientific">Hordeum vulgare subsp. vulgare</name>
    <name type="common">Domesticated barley</name>
    <dbReference type="NCBI Taxonomy" id="112509"/>
    <lineage>
        <taxon>Eukaryota</taxon>
        <taxon>Viridiplantae</taxon>
        <taxon>Streptophyta</taxon>
        <taxon>Embryophyta</taxon>
        <taxon>Tracheophyta</taxon>
        <taxon>Spermatophyta</taxon>
        <taxon>Magnoliopsida</taxon>
        <taxon>Liliopsida</taxon>
        <taxon>Poales</taxon>
        <taxon>Poaceae</taxon>
        <taxon>BOP clade</taxon>
        <taxon>Pooideae</taxon>
        <taxon>Triticodae</taxon>
        <taxon>Triticeae</taxon>
        <taxon>Hordeinae</taxon>
        <taxon>Hordeum</taxon>
    </lineage>
</organism>
<keyword evidence="3" id="KW-0238">DNA-binding</keyword>
<name>A0A8I6WPX4_HORVV</name>
<feature type="region of interest" description="Disordered" evidence="6">
    <location>
        <begin position="171"/>
        <end position="212"/>
    </location>
</feature>
<dbReference type="Proteomes" id="UP000011116">
    <property type="component" value="Chromosome 2H"/>
</dbReference>
<comment type="subcellular location">
    <subcellularLocation>
        <location evidence="1">Nucleus</location>
    </subcellularLocation>
</comment>
<evidence type="ECO:0000256" key="2">
    <source>
        <dbReference type="ARBA" id="ARBA00023015"/>
    </source>
</evidence>
<dbReference type="EnsemblPlants" id="HORVU.MOREX.r3.2HG0175100.1">
    <property type="protein sequence ID" value="HORVU.MOREX.r3.2HG0175100.1.CDS1"/>
    <property type="gene ID" value="HORVU.MOREX.r3.2HG0175100"/>
</dbReference>
<dbReference type="Gramene" id="HORVU.MOREX.r3.2HG0175100.1">
    <property type="protein sequence ID" value="HORVU.MOREX.r3.2HG0175100.1.CDS1"/>
    <property type="gene ID" value="HORVU.MOREX.r3.2HG0175100"/>
</dbReference>
<evidence type="ECO:0000256" key="1">
    <source>
        <dbReference type="ARBA" id="ARBA00004123"/>
    </source>
</evidence>
<keyword evidence="4" id="KW-0804">Transcription</keyword>
<evidence type="ECO:0000256" key="3">
    <source>
        <dbReference type="ARBA" id="ARBA00023125"/>
    </source>
</evidence>
<dbReference type="OrthoDB" id="640212at2759"/>
<sequence length="212" mass="22910">MAPMPVLDLPPGYVFRPKARELIQHYLAPKALGGYVAPGLVAEGVDVFSAAPDALPFSRSHRRENGEVWGYFFAARPAGERTPAPGGCWLSYGPEKAYRGGSGGGEAVAFRRKLAYYVASRDGGGGVWARTPWLMAEYRLNKGVAAFRCARPGPEANMDCVVRKVFTKPAVPPLPARSSDVETTGSKSNYPSADEEAGYSGEEQARKRARWA</sequence>
<dbReference type="SUPFAM" id="SSF101941">
    <property type="entry name" value="NAC domain"/>
    <property type="match status" value="1"/>
</dbReference>
<evidence type="ECO:0000259" key="7">
    <source>
        <dbReference type="PROSITE" id="PS51005"/>
    </source>
</evidence>
<evidence type="ECO:0000256" key="6">
    <source>
        <dbReference type="SAM" id="MobiDB-lite"/>
    </source>
</evidence>
<feature type="domain" description="NAC" evidence="7">
    <location>
        <begin position="9"/>
        <end position="168"/>
    </location>
</feature>
<dbReference type="Gramene" id="HORVU.MOREX.r2.2HG0144790.1">
    <property type="protein sequence ID" value="HORVU.MOREX.r2.2HG0144790.1.CDS.1"/>
    <property type="gene ID" value="HORVU.MOREX.r2.2HG0144790"/>
</dbReference>
<dbReference type="GO" id="GO:0005634">
    <property type="term" value="C:nucleus"/>
    <property type="evidence" value="ECO:0007669"/>
    <property type="project" value="UniProtKB-SubCell"/>
</dbReference>
<dbReference type="RefSeq" id="XP_044970219.1">
    <property type="nucleotide sequence ID" value="XM_045114284.1"/>
</dbReference>
<dbReference type="Pfam" id="PF02365">
    <property type="entry name" value="NAM"/>
    <property type="match status" value="1"/>
</dbReference>
<accession>A0A8I6WPX4</accession>
<evidence type="ECO:0000256" key="5">
    <source>
        <dbReference type="ARBA" id="ARBA00023242"/>
    </source>
</evidence>
<dbReference type="InterPro" id="IPR036093">
    <property type="entry name" value="NAC_dom_sf"/>
</dbReference>
<evidence type="ECO:0000256" key="4">
    <source>
        <dbReference type="ARBA" id="ARBA00023163"/>
    </source>
</evidence>
<reference evidence="8" key="3">
    <citation type="submission" date="2022-01" db="UniProtKB">
        <authorList>
            <consortium name="EnsemblPlants"/>
        </authorList>
    </citation>
    <scope>IDENTIFICATION</scope>
    <source>
        <strain evidence="8">subsp. vulgare</strain>
    </source>
</reference>
<dbReference type="GO" id="GO:0003677">
    <property type="term" value="F:DNA binding"/>
    <property type="evidence" value="ECO:0007669"/>
    <property type="project" value="UniProtKB-KW"/>
</dbReference>
<reference evidence="9" key="1">
    <citation type="journal article" date="2012" name="Nature">
        <title>A physical, genetic and functional sequence assembly of the barley genome.</title>
        <authorList>
            <consortium name="The International Barley Genome Sequencing Consortium"/>
            <person name="Mayer K.F."/>
            <person name="Waugh R."/>
            <person name="Brown J.W."/>
            <person name="Schulman A."/>
            <person name="Langridge P."/>
            <person name="Platzer M."/>
            <person name="Fincher G.B."/>
            <person name="Muehlbauer G.J."/>
            <person name="Sato K."/>
            <person name="Close T.J."/>
            <person name="Wise R.P."/>
            <person name="Stein N."/>
        </authorList>
    </citation>
    <scope>NUCLEOTIDE SEQUENCE [LARGE SCALE GENOMIC DNA]</scope>
    <source>
        <strain evidence="9">cv. Morex</strain>
    </source>
</reference>
<feature type="compositionally biased region" description="Polar residues" evidence="6">
    <location>
        <begin position="181"/>
        <end position="191"/>
    </location>
</feature>
<dbReference type="AlphaFoldDB" id="A0A8I6WPX4"/>
<dbReference type="Gene3D" id="2.170.150.80">
    <property type="entry name" value="NAC domain"/>
    <property type="match status" value="1"/>
</dbReference>
<keyword evidence="5" id="KW-0539">Nucleus</keyword>
<protein>
    <recommendedName>
        <fullName evidence="7">NAC domain-containing protein</fullName>
    </recommendedName>
</protein>